<dbReference type="InterPro" id="IPR036259">
    <property type="entry name" value="MFS_trans_sf"/>
</dbReference>
<dbReference type="AlphaFoldDB" id="A0A139I0I9"/>
<evidence type="ECO:0000256" key="5">
    <source>
        <dbReference type="ARBA" id="ARBA00023136"/>
    </source>
</evidence>
<keyword evidence="8" id="KW-1185">Reference proteome</keyword>
<dbReference type="Proteomes" id="UP000073492">
    <property type="component" value="Unassembled WGS sequence"/>
</dbReference>
<evidence type="ECO:0008006" key="9">
    <source>
        <dbReference type="Google" id="ProtNLM"/>
    </source>
</evidence>
<evidence type="ECO:0000256" key="1">
    <source>
        <dbReference type="ARBA" id="ARBA00004141"/>
    </source>
</evidence>
<evidence type="ECO:0000256" key="2">
    <source>
        <dbReference type="ARBA" id="ARBA00022448"/>
    </source>
</evidence>
<name>A0A139I0I9_9PEZI</name>
<dbReference type="Gene3D" id="1.20.1250.20">
    <property type="entry name" value="MFS general substrate transporter like domains"/>
    <property type="match status" value="1"/>
</dbReference>
<accession>A0A139I0I9</accession>
<organism evidence="7 8">
    <name type="scientific">Pseudocercospora musae</name>
    <dbReference type="NCBI Taxonomy" id="113226"/>
    <lineage>
        <taxon>Eukaryota</taxon>
        <taxon>Fungi</taxon>
        <taxon>Dikarya</taxon>
        <taxon>Ascomycota</taxon>
        <taxon>Pezizomycotina</taxon>
        <taxon>Dothideomycetes</taxon>
        <taxon>Dothideomycetidae</taxon>
        <taxon>Mycosphaerellales</taxon>
        <taxon>Mycosphaerellaceae</taxon>
        <taxon>Pseudocercospora</taxon>
    </lineage>
</organism>
<proteinExistence type="predicted"/>
<dbReference type="EMBL" id="LFZO01000490">
    <property type="protein sequence ID" value="KXT08112.1"/>
    <property type="molecule type" value="Genomic_DNA"/>
</dbReference>
<evidence type="ECO:0000313" key="8">
    <source>
        <dbReference type="Proteomes" id="UP000073492"/>
    </source>
</evidence>
<keyword evidence="2" id="KW-0813">Transport</keyword>
<dbReference type="GO" id="GO:0016020">
    <property type="term" value="C:membrane"/>
    <property type="evidence" value="ECO:0007669"/>
    <property type="project" value="UniProtKB-SubCell"/>
</dbReference>
<evidence type="ECO:0000256" key="6">
    <source>
        <dbReference type="SAM" id="Phobius"/>
    </source>
</evidence>
<keyword evidence="3 6" id="KW-0812">Transmembrane</keyword>
<gene>
    <name evidence="7" type="ORF">AC579_3953</name>
</gene>
<keyword evidence="4 6" id="KW-1133">Transmembrane helix</keyword>
<evidence type="ECO:0000256" key="4">
    <source>
        <dbReference type="ARBA" id="ARBA00022989"/>
    </source>
</evidence>
<feature type="transmembrane region" description="Helical" evidence="6">
    <location>
        <begin position="37"/>
        <end position="58"/>
    </location>
</feature>
<dbReference type="PANTHER" id="PTHR42718">
    <property type="entry name" value="MAJOR FACILITATOR SUPERFAMILY MULTIDRUG TRANSPORTER MFSC"/>
    <property type="match status" value="1"/>
</dbReference>
<keyword evidence="5 6" id="KW-0472">Membrane</keyword>
<dbReference type="SUPFAM" id="SSF103473">
    <property type="entry name" value="MFS general substrate transporter"/>
    <property type="match status" value="1"/>
</dbReference>
<sequence length="110" mass="11897">MILSTVAVDFTFNVANIYFSTSLPSRQQGLAGSMSNVLMQLGIALLLGFAEIIATNTAQQGQKQSYQNVFWINLACGSTALTIMLSFVKISKVKSGLTADEREEPRKSSS</sequence>
<dbReference type="PANTHER" id="PTHR42718:SF9">
    <property type="entry name" value="MAJOR FACILITATOR SUPERFAMILY MULTIDRUG TRANSPORTER MFSC"/>
    <property type="match status" value="1"/>
</dbReference>
<protein>
    <recommendedName>
        <fullName evidence="9">Major facilitator superfamily (MFS) profile domain-containing protein</fullName>
    </recommendedName>
</protein>
<comment type="subcellular location">
    <subcellularLocation>
        <location evidence="1">Membrane</location>
        <topology evidence="1">Multi-pass membrane protein</topology>
    </subcellularLocation>
</comment>
<feature type="transmembrane region" description="Helical" evidence="6">
    <location>
        <begin position="70"/>
        <end position="88"/>
    </location>
</feature>
<evidence type="ECO:0000313" key="7">
    <source>
        <dbReference type="EMBL" id="KXT08112.1"/>
    </source>
</evidence>
<comment type="caution">
    <text evidence="7">The sequence shown here is derived from an EMBL/GenBank/DDBJ whole genome shotgun (WGS) entry which is preliminary data.</text>
</comment>
<evidence type="ECO:0000256" key="3">
    <source>
        <dbReference type="ARBA" id="ARBA00022692"/>
    </source>
</evidence>
<reference evidence="7 8" key="1">
    <citation type="submission" date="2015-07" db="EMBL/GenBank/DDBJ databases">
        <title>Comparative genomics of the Sigatoka disease complex on banana suggests a link between parallel evolutionary changes in Pseudocercospora fijiensis and Pseudocercospora eumusae and increased virulence on the banana host.</title>
        <authorList>
            <person name="Chang T.-C."/>
            <person name="Salvucci A."/>
            <person name="Crous P.W."/>
            <person name="Stergiopoulos I."/>
        </authorList>
    </citation>
    <scope>NUCLEOTIDE SEQUENCE [LARGE SCALE GENOMIC DNA]</scope>
    <source>
        <strain evidence="7 8">CBS 116634</strain>
    </source>
</reference>
<dbReference type="OrthoDB" id="2130629at2759"/>